<feature type="signal peptide" evidence="1">
    <location>
        <begin position="1"/>
        <end position="17"/>
    </location>
</feature>
<gene>
    <name evidence="2" type="ORF">PDIGIT_LOCUS10665</name>
</gene>
<accession>A0A9W4XXD3</accession>
<evidence type="ECO:0000313" key="3">
    <source>
        <dbReference type="Proteomes" id="UP001152607"/>
    </source>
</evidence>
<reference evidence="2" key="1">
    <citation type="submission" date="2023-01" db="EMBL/GenBank/DDBJ databases">
        <authorList>
            <person name="Van Ghelder C."/>
            <person name="Rancurel C."/>
        </authorList>
    </citation>
    <scope>NUCLEOTIDE SEQUENCE</scope>
    <source>
        <strain evidence="2">CNCM I-4278</strain>
    </source>
</reference>
<organism evidence="2 3">
    <name type="scientific">Periconia digitata</name>
    <dbReference type="NCBI Taxonomy" id="1303443"/>
    <lineage>
        <taxon>Eukaryota</taxon>
        <taxon>Fungi</taxon>
        <taxon>Dikarya</taxon>
        <taxon>Ascomycota</taxon>
        <taxon>Pezizomycotina</taxon>
        <taxon>Dothideomycetes</taxon>
        <taxon>Pleosporomycetidae</taxon>
        <taxon>Pleosporales</taxon>
        <taxon>Massarineae</taxon>
        <taxon>Periconiaceae</taxon>
        <taxon>Periconia</taxon>
    </lineage>
</organism>
<feature type="chain" id="PRO_5040856813" evidence="1">
    <location>
        <begin position="18"/>
        <end position="56"/>
    </location>
</feature>
<name>A0A9W4XXD3_9PLEO</name>
<dbReference type="EMBL" id="CAOQHR010000007">
    <property type="protein sequence ID" value="CAI6337552.1"/>
    <property type="molecule type" value="Genomic_DNA"/>
</dbReference>
<dbReference type="Proteomes" id="UP001152607">
    <property type="component" value="Unassembled WGS sequence"/>
</dbReference>
<evidence type="ECO:0000313" key="2">
    <source>
        <dbReference type="EMBL" id="CAI6337552.1"/>
    </source>
</evidence>
<sequence>MLLLRLSMPACIPRVRLMLLPAVLRMMLVMLMNGPPRSTSKHVCHAQTLFQNPHCA</sequence>
<evidence type="ECO:0000256" key="1">
    <source>
        <dbReference type="SAM" id="SignalP"/>
    </source>
</evidence>
<dbReference type="AlphaFoldDB" id="A0A9W4XXD3"/>
<keyword evidence="3" id="KW-1185">Reference proteome</keyword>
<keyword evidence="1" id="KW-0732">Signal</keyword>
<protein>
    <submittedName>
        <fullName evidence="2">Uncharacterized protein</fullName>
    </submittedName>
</protein>
<comment type="caution">
    <text evidence="2">The sequence shown here is derived from an EMBL/GenBank/DDBJ whole genome shotgun (WGS) entry which is preliminary data.</text>
</comment>
<proteinExistence type="predicted"/>